<dbReference type="EMBL" id="CM042046">
    <property type="protein sequence ID" value="KAI3676604.1"/>
    <property type="molecule type" value="Genomic_DNA"/>
</dbReference>
<reference evidence="1 2" key="2">
    <citation type="journal article" date="2022" name="Mol. Ecol. Resour.">
        <title>The genomes of chicory, endive, great burdock and yacon provide insights into Asteraceae paleo-polyploidization history and plant inulin production.</title>
        <authorList>
            <person name="Fan W."/>
            <person name="Wang S."/>
            <person name="Wang H."/>
            <person name="Wang A."/>
            <person name="Jiang F."/>
            <person name="Liu H."/>
            <person name="Zhao H."/>
            <person name="Xu D."/>
            <person name="Zhang Y."/>
        </authorList>
    </citation>
    <scope>NUCLEOTIDE SEQUENCE [LARGE SCALE GENOMIC DNA]</scope>
    <source>
        <strain evidence="2">cv. Yunnan</strain>
        <tissue evidence="1">Leaves</tissue>
    </source>
</reference>
<name>A0ACB8XZ53_9ASTR</name>
<comment type="caution">
    <text evidence="1">The sequence shown here is derived from an EMBL/GenBank/DDBJ whole genome shotgun (WGS) entry which is preliminary data.</text>
</comment>
<reference evidence="2" key="1">
    <citation type="journal article" date="2022" name="Mol. Ecol. Resour.">
        <title>The genomes of chicory, endive, great burdock and yacon provide insights into Asteraceae palaeo-polyploidization history and plant inulin production.</title>
        <authorList>
            <person name="Fan W."/>
            <person name="Wang S."/>
            <person name="Wang H."/>
            <person name="Wang A."/>
            <person name="Jiang F."/>
            <person name="Liu H."/>
            <person name="Zhao H."/>
            <person name="Xu D."/>
            <person name="Zhang Y."/>
        </authorList>
    </citation>
    <scope>NUCLEOTIDE SEQUENCE [LARGE SCALE GENOMIC DNA]</scope>
    <source>
        <strain evidence="2">cv. Yunnan</strain>
    </source>
</reference>
<sequence length="99" mass="10917">MIAVNRWESTFPNEISSGVVAFALFLLDDQKNVIYSNPFSSPPPPPPPPPPPRSILRHPYSPTSVPSLWRSLRSDPSSKLSATVLIQKPYISLGHALIK</sequence>
<keyword evidence="2" id="KW-1185">Reference proteome</keyword>
<organism evidence="1 2">
    <name type="scientific">Smallanthus sonchifolius</name>
    <dbReference type="NCBI Taxonomy" id="185202"/>
    <lineage>
        <taxon>Eukaryota</taxon>
        <taxon>Viridiplantae</taxon>
        <taxon>Streptophyta</taxon>
        <taxon>Embryophyta</taxon>
        <taxon>Tracheophyta</taxon>
        <taxon>Spermatophyta</taxon>
        <taxon>Magnoliopsida</taxon>
        <taxon>eudicotyledons</taxon>
        <taxon>Gunneridae</taxon>
        <taxon>Pentapetalae</taxon>
        <taxon>asterids</taxon>
        <taxon>campanulids</taxon>
        <taxon>Asterales</taxon>
        <taxon>Asteraceae</taxon>
        <taxon>Asteroideae</taxon>
        <taxon>Heliantheae alliance</taxon>
        <taxon>Millerieae</taxon>
        <taxon>Smallanthus</taxon>
    </lineage>
</organism>
<dbReference type="Proteomes" id="UP001056120">
    <property type="component" value="Linkage Group LG29"/>
</dbReference>
<gene>
    <name evidence="1" type="ORF">L1987_86215</name>
</gene>
<proteinExistence type="predicted"/>
<accession>A0ACB8XZ53</accession>
<protein>
    <submittedName>
        <fullName evidence="1">Uncharacterized protein</fullName>
    </submittedName>
</protein>
<evidence type="ECO:0000313" key="2">
    <source>
        <dbReference type="Proteomes" id="UP001056120"/>
    </source>
</evidence>
<evidence type="ECO:0000313" key="1">
    <source>
        <dbReference type="EMBL" id="KAI3676604.1"/>
    </source>
</evidence>